<evidence type="ECO:0000313" key="2">
    <source>
        <dbReference type="Proteomes" id="UP000008694"/>
    </source>
</evidence>
<organism evidence="2">
    <name type="scientific">Arabidopsis lyrata subsp. lyrata</name>
    <name type="common">Lyre-leaved rock-cress</name>
    <dbReference type="NCBI Taxonomy" id="81972"/>
    <lineage>
        <taxon>Eukaryota</taxon>
        <taxon>Viridiplantae</taxon>
        <taxon>Streptophyta</taxon>
        <taxon>Embryophyta</taxon>
        <taxon>Tracheophyta</taxon>
        <taxon>Spermatophyta</taxon>
        <taxon>Magnoliopsida</taxon>
        <taxon>eudicotyledons</taxon>
        <taxon>Gunneridae</taxon>
        <taxon>Pentapetalae</taxon>
        <taxon>rosids</taxon>
        <taxon>malvids</taxon>
        <taxon>Brassicales</taxon>
        <taxon>Brassicaceae</taxon>
        <taxon>Camelineae</taxon>
        <taxon>Arabidopsis</taxon>
    </lineage>
</organism>
<sequence length="110" mass="12564">MGIGFAEVDSNPNQETEFESNIFFSFSFIFLAVGDEPLLQSYDNQYRPFVIGAAMNNQNEHGRRDAIEEINGELIKDKENLAEQLDKTSSMPLRLTIYKTTCSFEKEAQE</sequence>
<dbReference type="Gramene" id="Al_scaffold_0004_295">
    <property type="protein sequence ID" value="Al_scaffold_0004_295"/>
    <property type="gene ID" value="Al_scaffold_0004_295"/>
</dbReference>
<proteinExistence type="predicted"/>
<name>D7LFA0_ARALL</name>
<protein>
    <submittedName>
        <fullName evidence="1">Predicted protein</fullName>
    </submittedName>
</protein>
<dbReference type="HOGENOM" id="CLU_2174436_0_0_1"/>
<gene>
    <name evidence="1" type="ORF">ARALYDRAFT_667576</name>
</gene>
<dbReference type="AlphaFoldDB" id="D7LFA0"/>
<dbReference type="EMBL" id="GL348716">
    <property type="protein sequence ID" value="EFH54937.1"/>
    <property type="molecule type" value="Genomic_DNA"/>
</dbReference>
<accession>D7LFA0</accession>
<keyword evidence="2" id="KW-1185">Reference proteome</keyword>
<evidence type="ECO:0000313" key="1">
    <source>
        <dbReference type="EMBL" id="EFH54937.1"/>
    </source>
</evidence>
<dbReference type="Proteomes" id="UP000008694">
    <property type="component" value="Unassembled WGS sequence"/>
</dbReference>
<reference evidence="2" key="1">
    <citation type="journal article" date="2011" name="Nat. Genet.">
        <title>The Arabidopsis lyrata genome sequence and the basis of rapid genome size change.</title>
        <authorList>
            <person name="Hu T.T."/>
            <person name="Pattyn P."/>
            <person name="Bakker E.G."/>
            <person name="Cao J."/>
            <person name="Cheng J.-F."/>
            <person name="Clark R.M."/>
            <person name="Fahlgren N."/>
            <person name="Fawcett J.A."/>
            <person name="Grimwood J."/>
            <person name="Gundlach H."/>
            <person name="Haberer G."/>
            <person name="Hollister J.D."/>
            <person name="Ossowski S."/>
            <person name="Ottilar R.P."/>
            <person name="Salamov A.A."/>
            <person name="Schneeberger K."/>
            <person name="Spannagl M."/>
            <person name="Wang X."/>
            <person name="Yang L."/>
            <person name="Nasrallah M.E."/>
            <person name="Bergelson J."/>
            <person name="Carrington J.C."/>
            <person name="Gaut B.S."/>
            <person name="Schmutz J."/>
            <person name="Mayer K.F.X."/>
            <person name="Van de Peer Y."/>
            <person name="Grigoriev I.V."/>
            <person name="Nordborg M."/>
            <person name="Weigel D."/>
            <person name="Guo Y.-L."/>
        </authorList>
    </citation>
    <scope>NUCLEOTIDE SEQUENCE [LARGE SCALE GENOMIC DNA]</scope>
    <source>
        <strain evidence="2">cv. MN47</strain>
    </source>
</reference>